<comment type="caution">
    <text evidence="2">The sequence shown here is derived from an EMBL/GenBank/DDBJ whole genome shotgun (WGS) entry which is preliminary data.</text>
</comment>
<reference evidence="2 3" key="1">
    <citation type="submission" date="2023-07" db="EMBL/GenBank/DDBJ databases">
        <title>Sequencing the genomes of 1000 actinobacteria strains.</title>
        <authorList>
            <person name="Klenk H.-P."/>
        </authorList>
    </citation>
    <scope>NUCLEOTIDE SEQUENCE [LARGE SCALE GENOMIC DNA]</scope>
    <source>
        <strain evidence="2 3">DSM 44709</strain>
    </source>
</reference>
<keyword evidence="2" id="KW-0255">Endonuclease</keyword>
<gene>
    <name evidence="2" type="ORF">J2S42_002342</name>
</gene>
<proteinExistence type="predicted"/>
<dbReference type="SUPFAM" id="SSF52980">
    <property type="entry name" value="Restriction endonuclease-like"/>
    <property type="match status" value="1"/>
</dbReference>
<evidence type="ECO:0000313" key="3">
    <source>
        <dbReference type="Proteomes" id="UP001240236"/>
    </source>
</evidence>
<dbReference type="PANTHER" id="PTHR38590:SF1">
    <property type="entry name" value="BLL0828 PROTEIN"/>
    <property type="match status" value="1"/>
</dbReference>
<dbReference type="EMBL" id="JAUSUZ010000001">
    <property type="protein sequence ID" value="MDQ0365673.1"/>
    <property type="molecule type" value="Genomic_DNA"/>
</dbReference>
<sequence>MPPADRVVQLHRGDPDRIALLTARGGPESPAVLSHRVRTAGRVADFVRAVLDDLETAAIELFPAWLPEAEHIDAPGGAGLAAVRALAAERATRTAHFGPFLADLAASALSGVPSRRRFAPEIRARGLARAVADGLGRTRLVLLVRVPDGLSADGERTVAAGAEWLADRAGTGVWLCGAPLTTIDRLSVAAPPAVPETPLAGTQPAAGRPHPRSSCEVALEAALARQPWATGRAWNQTYRSRVLDSPVRLDLLWRDERCVVEIDGPEHCRADRFEEDRQRDVRLQLDGFAVLRFTNARVRHDVEAVVRQIGILIHQRRHEHSRGR</sequence>
<feature type="domain" description="DUF559" evidence="1">
    <location>
        <begin position="249"/>
        <end position="309"/>
    </location>
</feature>
<accession>A0AAE4AZ56</accession>
<keyword evidence="3" id="KW-1185">Reference proteome</keyword>
<dbReference type="Proteomes" id="UP001240236">
    <property type="component" value="Unassembled WGS sequence"/>
</dbReference>
<organism evidence="2 3">
    <name type="scientific">Catenuloplanes indicus</name>
    <dbReference type="NCBI Taxonomy" id="137267"/>
    <lineage>
        <taxon>Bacteria</taxon>
        <taxon>Bacillati</taxon>
        <taxon>Actinomycetota</taxon>
        <taxon>Actinomycetes</taxon>
        <taxon>Micromonosporales</taxon>
        <taxon>Micromonosporaceae</taxon>
        <taxon>Catenuloplanes</taxon>
    </lineage>
</organism>
<dbReference type="Pfam" id="PF04480">
    <property type="entry name" value="DUF559"/>
    <property type="match status" value="1"/>
</dbReference>
<dbReference type="Gene3D" id="3.40.960.10">
    <property type="entry name" value="VSR Endonuclease"/>
    <property type="match status" value="1"/>
</dbReference>
<dbReference type="GO" id="GO:0004519">
    <property type="term" value="F:endonuclease activity"/>
    <property type="evidence" value="ECO:0007669"/>
    <property type="project" value="UniProtKB-KW"/>
</dbReference>
<dbReference type="InterPro" id="IPR011335">
    <property type="entry name" value="Restrct_endonuc-II-like"/>
</dbReference>
<protein>
    <submittedName>
        <fullName evidence="2">Very-short-patch-repair endonuclease</fullName>
    </submittedName>
</protein>
<dbReference type="RefSeq" id="WP_307238431.1">
    <property type="nucleotide sequence ID" value="NZ_JAUSUZ010000001.1"/>
</dbReference>
<dbReference type="InterPro" id="IPR007569">
    <property type="entry name" value="DUF559"/>
</dbReference>
<evidence type="ECO:0000259" key="1">
    <source>
        <dbReference type="Pfam" id="PF04480"/>
    </source>
</evidence>
<dbReference type="AlphaFoldDB" id="A0AAE4AZ56"/>
<dbReference type="InterPro" id="IPR047216">
    <property type="entry name" value="Endonuclease_DUF559_bact"/>
</dbReference>
<keyword evidence="2" id="KW-0540">Nuclease</keyword>
<evidence type="ECO:0000313" key="2">
    <source>
        <dbReference type="EMBL" id="MDQ0365673.1"/>
    </source>
</evidence>
<dbReference type="PANTHER" id="PTHR38590">
    <property type="entry name" value="BLL0828 PROTEIN"/>
    <property type="match status" value="1"/>
</dbReference>
<keyword evidence="2" id="KW-0378">Hydrolase</keyword>
<name>A0AAE4AZ56_9ACTN</name>